<dbReference type="SMART" id="SM00906">
    <property type="entry name" value="Fungal_trans"/>
    <property type="match status" value="1"/>
</dbReference>
<feature type="region of interest" description="Disordered" evidence="5">
    <location>
        <begin position="728"/>
        <end position="766"/>
    </location>
</feature>
<proteinExistence type="predicted"/>
<dbReference type="InterPro" id="IPR001138">
    <property type="entry name" value="Zn2Cys6_DnaBD"/>
</dbReference>
<dbReference type="GO" id="GO:0003677">
    <property type="term" value="F:DNA binding"/>
    <property type="evidence" value="ECO:0007669"/>
    <property type="project" value="InterPro"/>
</dbReference>
<dbReference type="GO" id="GO:0006351">
    <property type="term" value="P:DNA-templated transcription"/>
    <property type="evidence" value="ECO:0007669"/>
    <property type="project" value="InterPro"/>
</dbReference>
<feature type="region of interest" description="Disordered" evidence="5">
    <location>
        <begin position="1"/>
        <end position="143"/>
    </location>
</feature>
<dbReference type="GO" id="GO:0008270">
    <property type="term" value="F:zinc ion binding"/>
    <property type="evidence" value="ECO:0007669"/>
    <property type="project" value="InterPro"/>
</dbReference>
<keyword evidence="3" id="KW-0539">Nucleus</keyword>
<feature type="compositionally biased region" description="Basic residues" evidence="5">
    <location>
        <begin position="897"/>
        <end position="913"/>
    </location>
</feature>
<evidence type="ECO:0000259" key="6">
    <source>
        <dbReference type="PROSITE" id="PS50048"/>
    </source>
</evidence>
<dbReference type="GO" id="GO:0005634">
    <property type="term" value="C:nucleus"/>
    <property type="evidence" value="ECO:0007669"/>
    <property type="project" value="UniProtKB-SubCell"/>
</dbReference>
<feature type="compositionally biased region" description="Pro residues" evidence="5">
    <location>
        <begin position="883"/>
        <end position="893"/>
    </location>
</feature>
<dbReference type="VEuPathDB" id="FungiDB:CHGG_10452"/>
<dbReference type="InterPro" id="IPR050613">
    <property type="entry name" value="Sec_Metabolite_Reg"/>
</dbReference>
<dbReference type="InParanoid" id="Q2GNK2"/>
<feature type="coiled-coil region" evidence="4">
    <location>
        <begin position="175"/>
        <end position="205"/>
    </location>
</feature>
<dbReference type="OrthoDB" id="2110361at2759"/>
<evidence type="ECO:0000256" key="3">
    <source>
        <dbReference type="ARBA" id="ARBA00023242"/>
    </source>
</evidence>
<gene>
    <name evidence="7" type="ORF">CHGG_10452</name>
</gene>
<dbReference type="Pfam" id="PF00172">
    <property type="entry name" value="Zn_clus"/>
    <property type="match status" value="1"/>
</dbReference>
<dbReference type="Gene3D" id="4.10.240.10">
    <property type="entry name" value="Zn(2)-C6 fungal-type DNA-binding domain"/>
    <property type="match status" value="1"/>
</dbReference>
<dbReference type="SUPFAM" id="SSF57701">
    <property type="entry name" value="Zn2/Cys6 DNA-binding domain"/>
    <property type="match status" value="1"/>
</dbReference>
<feature type="region of interest" description="Disordered" evidence="5">
    <location>
        <begin position="672"/>
        <end position="694"/>
    </location>
</feature>
<keyword evidence="4" id="KW-0175">Coiled coil</keyword>
<keyword evidence="2" id="KW-0479">Metal-binding</keyword>
<feature type="compositionally biased region" description="Polar residues" evidence="5">
    <location>
        <begin position="78"/>
        <end position="92"/>
    </location>
</feature>
<reference evidence="8" key="1">
    <citation type="journal article" date="2015" name="Genome Announc.">
        <title>Draft genome sequence of the cellulolytic fungus Chaetomium globosum.</title>
        <authorList>
            <person name="Cuomo C.A."/>
            <person name="Untereiner W.A."/>
            <person name="Ma L.-J."/>
            <person name="Grabherr M."/>
            <person name="Birren B.W."/>
        </authorList>
    </citation>
    <scope>NUCLEOTIDE SEQUENCE [LARGE SCALE GENOMIC DNA]</scope>
    <source>
        <strain evidence="8">ATCC 6205 / CBS 148.51 / DSM 1962 / NBRC 6347 / NRRL 1970</strain>
    </source>
</reference>
<evidence type="ECO:0000256" key="4">
    <source>
        <dbReference type="SAM" id="Coils"/>
    </source>
</evidence>
<evidence type="ECO:0000313" key="8">
    <source>
        <dbReference type="Proteomes" id="UP000001056"/>
    </source>
</evidence>
<dbReference type="InterPro" id="IPR036864">
    <property type="entry name" value="Zn2-C6_fun-type_DNA-bd_sf"/>
</dbReference>
<dbReference type="PANTHER" id="PTHR31001">
    <property type="entry name" value="UNCHARACTERIZED TRANSCRIPTIONAL REGULATORY PROTEIN"/>
    <property type="match status" value="1"/>
</dbReference>
<dbReference type="Pfam" id="PF04082">
    <property type="entry name" value="Fungal_trans"/>
    <property type="match status" value="1"/>
</dbReference>
<keyword evidence="8" id="KW-1185">Reference proteome</keyword>
<dbReference type="GO" id="GO:0000981">
    <property type="term" value="F:DNA-binding transcription factor activity, RNA polymerase II-specific"/>
    <property type="evidence" value="ECO:0007669"/>
    <property type="project" value="InterPro"/>
</dbReference>
<dbReference type="PROSITE" id="PS50048">
    <property type="entry name" value="ZN2_CY6_FUNGAL_2"/>
    <property type="match status" value="1"/>
</dbReference>
<feature type="region of interest" description="Disordered" evidence="5">
    <location>
        <begin position="784"/>
        <end position="920"/>
    </location>
</feature>
<dbReference type="OMA" id="CIHSVLP"/>
<dbReference type="InterPro" id="IPR007219">
    <property type="entry name" value="XnlR_reg_dom"/>
</dbReference>
<feature type="domain" description="Zn(2)-C6 fungal-type" evidence="6">
    <location>
        <begin position="137"/>
        <end position="168"/>
    </location>
</feature>
<feature type="region of interest" description="Disordered" evidence="5">
    <location>
        <begin position="932"/>
        <end position="984"/>
    </location>
</feature>
<feature type="compositionally biased region" description="Basic residues" evidence="5">
    <location>
        <begin position="802"/>
        <end position="833"/>
    </location>
</feature>
<dbReference type="RefSeq" id="XP_001228379.1">
    <property type="nucleotide sequence ID" value="XM_001228378.1"/>
</dbReference>
<feature type="compositionally biased region" description="Gly residues" evidence="5">
    <location>
        <begin position="945"/>
        <end position="959"/>
    </location>
</feature>
<evidence type="ECO:0000256" key="2">
    <source>
        <dbReference type="ARBA" id="ARBA00022723"/>
    </source>
</evidence>
<dbReference type="PROSITE" id="PS00463">
    <property type="entry name" value="ZN2_CY6_FUNGAL_1"/>
    <property type="match status" value="1"/>
</dbReference>
<evidence type="ECO:0000313" key="7">
    <source>
        <dbReference type="EMBL" id="EAQ84048.1"/>
    </source>
</evidence>
<dbReference type="PANTHER" id="PTHR31001:SF87">
    <property type="entry name" value="COL-21"/>
    <property type="match status" value="1"/>
</dbReference>
<dbReference type="SMART" id="SM00066">
    <property type="entry name" value="GAL4"/>
    <property type="match status" value="1"/>
</dbReference>
<dbReference type="STRING" id="306901.Q2GNK2"/>
<evidence type="ECO:0000256" key="1">
    <source>
        <dbReference type="ARBA" id="ARBA00004123"/>
    </source>
</evidence>
<dbReference type="GeneID" id="4396802"/>
<feature type="compositionally biased region" description="Pro residues" evidence="5">
    <location>
        <begin position="675"/>
        <end position="691"/>
    </location>
</feature>
<sequence length="984" mass="108942">MASATHNPYPRSPNPSVRPYNSSLAASASSPKPTEQYMGGLMRSGASNATPNARPNQAPLHAIGIPPPLPSVHQLPPNSFQSYTPLTSSSSMMERESLPSGESVAGTPRAHHANLPSNSSTSQAQKRAYRQRRKDPSCDACRERKVKCDATETTSCSECSSRGVKCQFTKETNRRMSSIKQVQDLEKQMERIRRENHSLRRMLQERDGRQFDMDVDGVEQLPLLLPEINQQPKRKKRPTGVQDLARARSNLRTYSRGIWKPPAPYRQSAAPELRDFQQLLPPRQTTEALLRSYYTSTHSVTPILHWNTLTQTVDGLYRPGNPLRASQAFMSVFFAVLTVGRLFMAENDLNRAYSATQLLETTRTLIDPWSDDYELDNARALVLVTMALNELNLKSAACSWLGRAVRVAQDLGLYTEPGTASFVEAEMRRRTWWTIYILDRSLAIEMGRPMLIDDSDCDVLLPAAIDDHHLSDRGQRLPDGAEGLTHSLLAVVNVVRSYTALNRALASPVIAPTRLATFDQHFILCRRAFPPACQHTSTVSLMPSFLNPLTYLLHARLLLHRHNLLPSCPPDVRLAATEQCMNTALETAALLARTPIASIAEGATALLTTHTFRCTLFLLLTGYFEQASACIRALAAINNHRDVAVSCGRYLDFFVSALASRRAEIVAYLSQAPSPSHPPSPYGPPPPPQRPSPAAVNEALLRDEELLAYVSADLQAGMETAWVWTGSSDREVSAPVTVSGKPGLSGTEARSSLTSEERWDWGPGAEGWERLESSLRRFATGEIAGTSPTSAAPNTKPPQQHQHQHQQQHPHPHQHQHQSPHHHHQHLHPHHHQQQPPHPQQQQPPHPQQQQPPHPQQQQPPHPQQQQPPHPQQQHQAWNTSAPAPPPLPPVLAPHPQHQHPHQHAHQHQHHHQQQQQERGIKMEMGGHDARVEMATLPPMVAPGSGPGPGSRLGQGGSPMSGSPTAAGSGKSKNEERISIANII</sequence>
<feature type="compositionally biased region" description="Pro residues" evidence="5">
    <location>
        <begin position="836"/>
        <end position="871"/>
    </location>
</feature>
<feature type="compositionally biased region" description="Basic and acidic residues" evidence="5">
    <location>
        <begin position="134"/>
        <end position="143"/>
    </location>
</feature>
<dbReference type="AlphaFoldDB" id="Q2GNK2"/>
<comment type="subcellular location">
    <subcellularLocation>
        <location evidence="1">Nucleus</location>
    </subcellularLocation>
</comment>
<dbReference type="HOGENOM" id="CLU_007604_0_0_1"/>
<dbReference type="CDD" id="cd12148">
    <property type="entry name" value="fungal_TF_MHR"/>
    <property type="match status" value="1"/>
</dbReference>
<name>Q2GNK2_CHAGB</name>
<accession>Q2GNK2</accession>
<dbReference type="eggNOG" id="ENOG502QTAC">
    <property type="taxonomic scope" value="Eukaryota"/>
</dbReference>
<evidence type="ECO:0000256" key="5">
    <source>
        <dbReference type="SAM" id="MobiDB-lite"/>
    </source>
</evidence>
<organism evidence="7 8">
    <name type="scientific">Chaetomium globosum (strain ATCC 6205 / CBS 148.51 / DSM 1962 / NBRC 6347 / NRRL 1970)</name>
    <name type="common">Soil fungus</name>
    <dbReference type="NCBI Taxonomy" id="306901"/>
    <lineage>
        <taxon>Eukaryota</taxon>
        <taxon>Fungi</taxon>
        <taxon>Dikarya</taxon>
        <taxon>Ascomycota</taxon>
        <taxon>Pezizomycotina</taxon>
        <taxon>Sordariomycetes</taxon>
        <taxon>Sordariomycetidae</taxon>
        <taxon>Sordariales</taxon>
        <taxon>Chaetomiaceae</taxon>
        <taxon>Chaetomium</taxon>
    </lineage>
</organism>
<dbReference type="Proteomes" id="UP000001056">
    <property type="component" value="Unassembled WGS sequence"/>
</dbReference>
<dbReference type="CDD" id="cd00067">
    <property type="entry name" value="GAL4"/>
    <property type="match status" value="1"/>
</dbReference>
<dbReference type="EMBL" id="CH408035">
    <property type="protein sequence ID" value="EAQ84048.1"/>
    <property type="molecule type" value="Genomic_DNA"/>
</dbReference>
<protein>
    <recommendedName>
        <fullName evidence="6">Zn(2)-C6 fungal-type domain-containing protein</fullName>
    </recommendedName>
</protein>
<feature type="compositionally biased region" description="Polar residues" evidence="5">
    <location>
        <begin position="45"/>
        <end position="55"/>
    </location>
</feature>